<proteinExistence type="inferred from homology"/>
<comment type="subunit">
    <text evidence="9">Homohexamer.</text>
</comment>
<evidence type="ECO:0000256" key="9">
    <source>
        <dbReference type="HAMAP-Rule" id="MF_00151"/>
    </source>
</evidence>
<accession>A0A4Q7P2K8</accession>
<dbReference type="AlphaFoldDB" id="A0A4Q7P2K8"/>
<sequence>MSKAIYPGSFDPVTFGHLDVISRASKVVDHLIVGVLNNTSKSPLFSVEERVTMLKKAVKSLPNVEIQSFSGLLVDFAAASGASVIVRGLRAVTDFEYELQMSQTNRKIAPEVDTVFFTTSLQYAYLSSSTVKEIAMFGGDISQFVPDFVAAEVEKKFAEKGECHEQNRTVD</sequence>
<dbReference type="NCBIfam" id="TIGR00125">
    <property type="entry name" value="cyt_tran_rel"/>
    <property type="match status" value="1"/>
</dbReference>
<dbReference type="PANTHER" id="PTHR21342">
    <property type="entry name" value="PHOSPHOPANTETHEINE ADENYLYLTRANSFERASE"/>
    <property type="match status" value="1"/>
</dbReference>
<comment type="pathway">
    <text evidence="9">Cofactor biosynthesis; coenzyme A biosynthesis; CoA from (R)-pantothenate: step 4/5.</text>
</comment>
<dbReference type="GO" id="GO:0005737">
    <property type="term" value="C:cytoplasm"/>
    <property type="evidence" value="ECO:0007669"/>
    <property type="project" value="UniProtKB-SubCell"/>
</dbReference>
<dbReference type="NCBIfam" id="TIGR01510">
    <property type="entry name" value="coaD_prev_kdtB"/>
    <property type="match status" value="1"/>
</dbReference>
<evidence type="ECO:0000313" key="12">
    <source>
        <dbReference type="Proteomes" id="UP000292927"/>
    </source>
</evidence>
<keyword evidence="4 9" id="KW-0547">Nucleotide-binding</keyword>
<reference evidence="11 12" key="1">
    <citation type="submission" date="2019-02" db="EMBL/GenBank/DDBJ databases">
        <title>Genomic Encyclopedia of Type Strains, Phase IV (KMG-IV): sequencing the most valuable type-strain genomes for metagenomic binning, comparative biology and taxonomic classification.</title>
        <authorList>
            <person name="Goeker M."/>
        </authorList>
    </citation>
    <scope>NUCLEOTIDE SEQUENCE [LARGE SCALE GENOMIC DNA]</scope>
    <source>
        <strain evidence="11 12">DSM 29486</strain>
    </source>
</reference>
<dbReference type="Proteomes" id="UP000292927">
    <property type="component" value="Unassembled WGS sequence"/>
</dbReference>
<feature type="binding site" evidence="9">
    <location>
        <position position="98"/>
    </location>
    <ligand>
        <name>ATP</name>
        <dbReference type="ChEBI" id="CHEBI:30616"/>
    </ligand>
</feature>
<evidence type="ECO:0000256" key="5">
    <source>
        <dbReference type="ARBA" id="ARBA00022840"/>
    </source>
</evidence>
<evidence type="ECO:0000256" key="3">
    <source>
        <dbReference type="ARBA" id="ARBA00022695"/>
    </source>
</evidence>
<evidence type="ECO:0000256" key="7">
    <source>
        <dbReference type="ARBA" id="ARBA00022993"/>
    </source>
</evidence>
<dbReference type="InterPro" id="IPR001980">
    <property type="entry name" value="PPAT"/>
</dbReference>
<protein>
    <recommendedName>
        <fullName evidence="9">Phosphopantetheine adenylyltransferase</fullName>
        <ecNumber evidence="9">2.7.7.3</ecNumber>
    </recommendedName>
    <alternativeName>
        <fullName evidence="9">Dephospho-CoA pyrophosphorylase</fullName>
    </alternativeName>
    <alternativeName>
        <fullName evidence="9">Pantetheine-phosphate adenylyltransferase</fullName>
        <shortName evidence="9">PPAT</shortName>
    </alternativeName>
</protein>
<feature type="binding site" evidence="9">
    <location>
        <position position="87"/>
    </location>
    <ligand>
        <name>substrate</name>
    </ligand>
</feature>
<keyword evidence="7 9" id="KW-0173">Coenzyme A biosynthesis</keyword>
<dbReference type="SUPFAM" id="SSF52374">
    <property type="entry name" value="Nucleotidylyl transferase"/>
    <property type="match status" value="1"/>
</dbReference>
<dbReference type="PANTHER" id="PTHR21342:SF1">
    <property type="entry name" value="PHOSPHOPANTETHEINE ADENYLYLTRANSFERASE"/>
    <property type="match status" value="1"/>
</dbReference>
<keyword evidence="1 9" id="KW-0963">Cytoplasm</keyword>
<feature type="domain" description="Cytidyltransferase-like" evidence="10">
    <location>
        <begin position="5"/>
        <end position="133"/>
    </location>
</feature>
<dbReference type="EC" id="2.7.7.3" evidence="9"/>
<evidence type="ECO:0000256" key="1">
    <source>
        <dbReference type="ARBA" id="ARBA00022490"/>
    </source>
</evidence>
<dbReference type="EMBL" id="SGXF01000006">
    <property type="protein sequence ID" value="RZS92892.1"/>
    <property type="molecule type" value="Genomic_DNA"/>
</dbReference>
<dbReference type="OrthoDB" id="9806661at2"/>
<evidence type="ECO:0000256" key="6">
    <source>
        <dbReference type="ARBA" id="ARBA00022842"/>
    </source>
</evidence>
<evidence type="ECO:0000256" key="4">
    <source>
        <dbReference type="ARBA" id="ARBA00022741"/>
    </source>
</evidence>
<comment type="cofactor">
    <cofactor evidence="9">
        <name>Mg(2+)</name>
        <dbReference type="ChEBI" id="CHEBI:18420"/>
    </cofactor>
</comment>
<comment type="subcellular location">
    <subcellularLocation>
        <location evidence="9">Cytoplasm</location>
    </subcellularLocation>
</comment>
<feature type="binding site" evidence="9">
    <location>
        <position position="73"/>
    </location>
    <ligand>
        <name>substrate</name>
    </ligand>
</feature>
<dbReference type="InterPro" id="IPR014729">
    <property type="entry name" value="Rossmann-like_a/b/a_fold"/>
</dbReference>
<dbReference type="HAMAP" id="MF_00151">
    <property type="entry name" value="PPAT_bact"/>
    <property type="match status" value="1"/>
</dbReference>
<feature type="binding site" evidence="9">
    <location>
        <begin position="88"/>
        <end position="90"/>
    </location>
    <ligand>
        <name>ATP</name>
        <dbReference type="ChEBI" id="CHEBI:30616"/>
    </ligand>
</feature>
<keyword evidence="6 9" id="KW-0460">Magnesium</keyword>
<feature type="binding site" evidence="9">
    <location>
        <position position="9"/>
    </location>
    <ligand>
        <name>substrate</name>
    </ligand>
</feature>
<dbReference type="RefSeq" id="WP_130435894.1">
    <property type="nucleotide sequence ID" value="NZ_SGXF01000006.1"/>
</dbReference>
<evidence type="ECO:0000313" key="11">
    <source>
        <dbReference type="EMBL" id="RZS92892.1"/>
    </source>
</evidence>
<gene>
    <name evidence="9" type="primary">coaD</name>
    <name evidence="11" type="ORF">EV209_2635</name>
</gene>
<keyword evidence="2 9" id="KW-0808">Transferase</keyword>
<comment type="similarity">
    <text evidence="9">Belongs to the bacterial CoaD family.</text>
</comment>
<dbReference type="InterPro" id="IPR004821">
    <property type="entry name" value="Cyt_trans-like"/>
</dbReference>
<dbReference type="CDD" id="cd02163">
    <property type="entry name" value="PPAT"/>
    <property type="match status" value="1"/>
</dbReference>
<comment type="caution">
    <text evidence="11">The sequence shown here is derived from an EMBL/GenBank/DDBJ whole genome shotgun (WGS) entry which is preliminary data.</text>
</comment>
<evidence type="ECO:0000256" key="2">
    <source>
        <dbReference type="ARBA" id="ARBA00022679"/>
    </source>
</evidence>
<feature type="binding site" evidence="9">
    <location>
        <begin position="9"/>
        <end position="10"/>
    </location>
    <ligand>
        <name>ATP</name>
        <dbReference type="ChEBI" id="CHEBI:30616"/>
    </ligand>
</feature>
<name>A0A4Q7P2K8_9FIRM</name>
<dbReference type="UniPathway" id="UPA00241">
    <property type="reaction ID" value="UER00355"/>
</dbReference>
<evidence type="ECO:0000256" key="8">
    <source>
        <dbReference type="ARBA" id="ARBA00029346"/>
    </source>
</evidence>
<feature type="binding site" evidence="9">
    <location>
        <position position="17"/>
    </location>
    <ligand>
        <name>ATP</name>
        <dbReference type="ChEBI" id="CHEBI:30616"/>
    </ligand>
</feature>
<feature type="binding site" evidence="9">
    <location>
        <begin position="123"/>
        <end position="129"/>
    </location>
    <ligand>
        <name>ATP</name>
        <dbReference type="ChEBI" id="CHEBI:30616"/>
    </ligand>
</feature>
<dbReference type="GO" id="GO:0004595">
    <property type="term" value="F:pantetheine-phosphate adenylyltransferase activity"/>
    <property type="evidence" value="ECO:0007669"/>
    <property type="project" value="UniProtKB-UniRule"/>
</dbReference>
<dbReference type="Gene3D" id="3.40.50.620">
    <property type="entry name" value="HUPs"/>
    <property type="match status" value="1"/>
</dbReference>
<dbReference type="GO" id="GO:0005524">
    <property type="term" value="F:ATP binding"/>
    <property type="evidence" value="ECO:0007669"/>
    <property type="project" value="UniProtKB-KW"/>
</dbReference>
<keyword evidence="12" id="KW-1185">Reference proteome</keyword>
<feature type="binding site" evidence="9">
    <location>
        <position position="41"/>
    </location>
    <ligand>
        <name>substrate</name>
    </ligand>
</feature>
<dbReference type="PRINTS" id="PR01020">
    <property type="entry name" value="LPSBIOSNTHSS"/>
</dbReference>
<keyword evidence="5 9" id="KW-0067">ATP-binding</keyword>
<dbReference type="Pfam" id="PF01467">
    <property type="entry name" value="CTP_transf_like"/>
    <property type="match status" value="1"/>
</dbReference>
<comment type="catalytic activity">
    <reaction evidence="8 9">
        <text>(R)-4'-phosphopantetheine + ATP + H(+) = 3'-dephospho-CoA + diphosphate</text>
        <dbReference type="Rhea" id="RHEA:19801"/>
        <dbReference type="ChEBI" id="CHEBI:15378"/>
        <dbReference type="ChEBI" id="CHEBI:30616"/>
        <dbReference type="ChEBI" id="CHEBI:33019"/>
        <dbReference type="ChEBI" id="CHEBI:57328"/>
        <dbReference type="ChEBI" id="CHEBI:61723"/>
        <dbReference type="EC" id="2.7.7.3"/>
    </reaction>
</comment>
<keyword evidence="3 9" id="KW-0548">Nucleotidyltransferase</keyword>
<organism evidence="11 12">
    <name type="scientific">Cuneatibacter caecimuris</name>
    <dbReference type="NCBI Taxonomy" id="1796618"/>
    <lineage>
        <taxon>Bacteria</taxon>
        <taxon>Bacillati</taxon>
        <taxon>Bacillota</taxon>
        <taxon>Clostridia</taxon>
        <taxon>Lachnospirales</taxon>
        <taxon>Lachnospiraceae</taxon>
        <taxon>Cuneatibacter</taxon>
    </lineage>
</organism>
<feature type="site" description="Transition state stabilizer" evidence="9">
    <location>
        <position position="17"/>
    </location>
</feature>
<evidence type="ECO:0000259" key="10">
    <source>
        <dbReference type="Pfam" id="PF01467"/>
    </source>
</evidence>
<comment type="function">
    <text evidence="9">Reversibly transfers an adenylyl group from ATP to 4'-phosphopantetheine, yielding dephospho-CoA (dPCoA) and pyrophosphate.</text>
</comment>
<dbReference type="GO" id="GO:0015937">
    <property type="term" value="P:coenzyme A biosynthetic process"/>
    <property type="evidence" value="ECO:0007669"/>
    <property type="project" value="UniProtKB-UniRule"/>
</dbReference>